<keyword evidence="2" id="KW-1185">Reference proteome</keyword>
<comment type="caution">
    <text evidence="1">The sequence shown here is derived from an EMBL/GenBank/DDBJ whole genome shotgun (WGS) entry which is preliminary data.</text>
</comment>
<protein>
    <submittedName>
        <fullName evidence="1">Uncharacterized protein</fullName>
    </submittedName>
</protein>
<name>A0A409YEK7_9AGAR</name>
<dbReference type="InParanoid" id="A0A409YEK7"/>
<gene>
    <name evidence="1" type="ORF">CVT24_001909</name>
</gene>
<evidence type="ECO:0000313" key="2">
    <source>
        <dbReference type="Proteomes" id="UP000284842"/>
    </source>
</evidence>
<dbReference type="Proteomes" id="UP000284842">
    <property type="component" value="Unassembled WGS sequence"/>
</dbReference>
<evidence type="ECO:0000313" key="1">
    <source>
        <dbReference type="EMBL" id="PPR01446.1"/>
    </source>
</evidence>
<dbReference type="AlphaFoldDB" id="A0A409YEK7"/>
<proteinExistence type="predicted"/>
<sequence length="398" mass="41834">MGIRLVRRGGGGEGYAMIPSSLGHEYHHGQDIDADVNAFEGSGSRGFEFGGLYDYSFDLNVGRSGAAASSGGGEGGAMGEGGYGFEYGYGYRVVRASAGYGYQVVRAASGGGVNVGTNADADAEPRPEMKPDAEGCADGEWALDKTHATLSTEIGTSTDMALCMGVGIGDESQGTIMTSYAHVPLISRLRVERFSRMVGGGDVSDDVDVDVEGDGALVDVDMDVEMRRVREVEMRRPREGGHSDMNSNAAFKSDVNVELGIGQVKLVRSAAIGDMGRRTRKSGFVEGFEVGEDEEARMSLRIGGGDLRGGLAIGGGDERGGGAVQGMDTGVNVTMVEVEKGVSMAVTRQGVPTNATATTKGFPAKTVPMVQRLNARLGRGGLRGVMRLKMLMTWVRVW</sequence>
<organism evidence="1 2">
    <name type="scientific">Panaeolus cyanescens</name>
    <dbReference type="NCBI Taxonomy" id="181874"/>
    <lineage>
        <taxon>Eukaryota</taxon>
        <taxon>Fungi</taxon>
        <taxon>Dikarya</taxon>
        <taxon>Basidiomycota</taxon>
        <taxon>Agaricomycotina</taxon>
        <taxon>Agaricomycetes</taxon>
        <taxon>Agaricomycetidae</taxon>
        <taxon>Agaricales</taxon>
        <taxon>Agaricineae</taxon>
        <taxon>Galeropsidaceae</taxon>
        <taxon>Panaeolus</taxon>
    </lineage>
</organism>
<dbReference type="EMBL" id="NHTK01001248">
    <property type="protein sequence ID" value="PPR01446.1"/>
    <property type="molecule type" value="Genomic_DNA"/>
</dbReference>
<accession>A0A409YEK7</accession>
<reference evidence="1 2" key="1">
    <citation type="journal article" date="2018" name="Evol. Lett.">
        <title>Horizontal gene cluster transfer increased hallucinogenic mushroom diversity.</title>
        <authorList>
            <person name="Reynolds H.T."/>
            <person name="Vijayakumar V."/>
            <person name="Gluck-Thaler E."/>
            <person name="Korotkin H.B."/>
            <person name="Matheny P.B."/>
            <person name="Slot J.C."/>
        </authorList>
    </citation>
    <scope>NUCLEOTIDE SEQUENCE [LARGE SCALE GENOMIC DNA]</scope>
    <source>
        <strain evidence="1 2">2629</strain>
    </source>
</reference>